<organism evidence="2 3">
    <name type="scientific">Hymenobacter gummosus</name>
    <dbReference type="NCBI Taxonomy" id="1776032"/>
    <lineage>
        <taxon>Bacteria</taxon>
        <taxon>Pseudomonadati</taxon>
        <taxon>Bacteroidota</taxon>
        <taxon>Cytophagia</taxon>
        <taxon>Cytophagales</taxon>
        <taxon>Hymenobacteraceae</taxon>
        <taxon>Hymenobacter</taxon>
    </lineage>
</organism>
<protein>
    <submittedName>
        <fullName evidence="2">Uncharacterized protein</fullName>
    </submittedName>
</protein>
<accession>A0A431TUM6</accession>
<evidence type="ECO:0000313" key="3">
    <source>
        <dbReference type="Proteomes" id="UP000282184"/>
    </source>
</evidence>
<reference evidence="2 3" key="1">
    <citation type="submission" date="2018-12" db="EMBL/GenBank/DDBJ databases">
        <title>Hymenobacter gummosus sp. nov., isolated from a spring.</title>
        <authorList>
            <person name="Nie L."/>
        </authorList>
    </citation>
    <scope>NUCLEOTIDE SEQUENCE [LARGE SCALE GENOMIC DNA]</scope>
    <source>
        <strain evidence="2 3">KCTC 52166</strain>
    </source>
</reference>
<sequence>MTTTLRLAALLLLATACRPDDPATEQSAPEQAAPAADSTPAAAVPPAAARPAAPADTLHLPGGLLVQLRPVTAAAFARLPASRLPDVANDLSAERFDATGGRVRRQGLDLLLQPAQGPLVRLSSTPDAQFAIENGDAVRYQYQGSLPAARQWVVRAWYWESAGTVLVDQRTGRRLELLGDPAPSPDGRLLLLTSRGLSGGEQPNVLGLVRIDADGPQQLWQREPTSWEPDEARWAASNRVVLQVRRPDADGAITDETPVHYAELTLPATR</sequence>
<gene>
    <name evidence="2" type="ORF">EJV47_27280</name>
</gene>
<evidence type="ECO:0000313" key="2">
    <source>
        <dbReference type="EMBL" id="RTQ44909.1"/>
    </source>
</evidence>
<dbReference type="RefSeq" id="WP_126696391.1">
    <property type="nucleotide sequence ID" value="NZ_RXOF01000024.1"/>
</dbReference>
<dbReference type="EMBL" id="RXOF01000024">
    <property type="protein sequence ID" value="RTQ44909.1"/>
    <property type="molecule type" value="Genomic_DNA"/>
</dbReference>
<dbReference type="OrthoDB" id="877109at2"/>
<dbReference type="AlphaFoldDB" id="A0A431TUM6"/>
<feature type="region of interest" description="Disordered" evidence="1">
    <location>
        <begin position="20"/>
        <end position="55"/>
    </location>
</feature>
<name>A0A431TUM6_9BACT</name>
<dbReference type="Proteomes" id="UP000282184">
    <property type="component" value="Unassembled WGS sequence"/>
</dbReference>
<feature type="compositionally biased region" description="Low complexity" evidence="1">
    <location>
        <begin position="24"/>
        <end position="55"/>
    </location>
</feature>
<evidence type="ECO:0000256" key="1">
    <source>
        <dbReference type="SAM" id="MobiDB-lite"/>
    </source>
</evidence>
<proteinExistence type="predicted"/>
<keyword evidence="3" id="KW-1185">Reference proteome</keyword>
<comment type="caution">
    <text evidence="2">The sequence shown here is derived from an EMBL/GenBank/DDBJ whole genome shotgun (WGS) entry which is preliminary data.</text>
</comment>
<dbReference type="PROSITE" id="PS51257">
    <property type="entry name" value="PROKAR_LIPOPROTEIN"/>
    <property type="match status" value="1"/>
</dbReference>